<evidence type="ECO:0000256" key="4">
    <source>
        <dbReference type="ARBA" id="ARBA00022989"/>
    </source>
</evidence>
<evidence type="ECO:0000259" key="7">
    <source>
        <dbReference type="Pfam" id="PF00482"/>
    </source>
</evidence>
<name>A0A3B0ZPM3_9ZZZZ</name>
<dbReference type="Pfam" id="PF00482">
    <property type="entry name" value="T2SSF"/>
    <property type="match status" value="1"/>
</dbReference>
<reference evidence="8" key="1">
    <citation type="submission" date="2018-06" db="EMBL/GenBank/DDBJ databases">
        <authorList>
            <person name="Zhirakovskaya E."/>
        </authorList>
    </citation>
    <scope>NUCLEOTIDE SEQUENCE</scope>
</reference>
<protein>
    <submittedName>
        <fullName evidence="8">Flp pilus assembly protein TadB</fullName>
    </submittedName>
</protein>
<feature type="transmembrane region" description="Helical" evidence="6">
    <location>
        <begin position="6"/>
        <end position="25"/>
    </location>
</feature>
<evidence type="ECO:0000313" key="8">
    <source>
        <dbReference type="EMBL" id="VAW93621.1"/>
    </source>
</evidence>
<dbReference type="EMBL" id="UOFT01000034">
    <property type="protein sequence ID" value="VAW93621.1"/>
    <property type="molecule type" value="Genomic_DNA"/>
</dbReference>
<feature type="domain" description="Type II secretion system protein GspF" evidence="7">
    <location>
        <begin position="119"/>
        <end position="243"/>
    </location>
</feature>
<dbReference type="AlphaFoldDB" id="A0A3B0ZPM3"/>
<dbReference type="InterPro" id="IPR018076">
    <property type="entry name" value="T2SS_GspF_dom"/>
</dbReference>
<feature type="transmembrane region" description="Helical" evidence="6">
    <location>
        <begin position="257"/>
        <end position="277"/>
    </location>
</feature>
<feature type="transmembrane region" description="Helical" evidence="6">
    <location>
        <begin position="226"/>
        <end position="245"/>
    </location>
</feature>
<dbReference type="Gene3D" id="1.20.81.30">
    <property type="entry name" value="Type II secretion system (T2SS), domain F"/>
    <property type="match status" value="1"/>
</dbReference>
<dbReference type="PANTHER" id="PTHR35007">
    <property type="entry name" value="INTEGRAL MEMBRANE PROTEIN-RELATED"/>
    <property type="match status" value="1"/>
</dbReference>
<evidence type="ECO:0000256" key="6">
    <source>
        <dbReference type="SAM" id="Phobius"/>
    </source>
</evidence>
<keyword evidence="2" id="KW-1003">Cell membrane</keyword>
<dbReference type="InterPro" id="IPR042094">
    <property type="entry name" value="T2SS_GspF_sf"/>
</dbReference>
<evidence type="ECO:0000256" key="3">
    <source>
        <dbReference type="ARBA" id="ARBA00022692"/>
    </source>
</evidence>
<gene>
    <name evidence="8" type="ORF">MNBD_GAMMA23-657</name>
</gene>
<dbReference type="GO" id="GO:0005886">
    <property type="term" value="C:plasma membrane"/>
    <property type="evidence" value="ECO:0007669"/>
    <property type="project" value="UniProtKB-SubCell"/>
</dbReference>
<feature type="transmembrane region" description="Helical" evidence="6">
    <location>
        <begin position="59"/>
        <end position="76"/>
    </location>
</feature>
<keyword evidence="4 6" id="KW-1133">Transmembrane helix</keyword>
<sequence length="285" mass="32031">MDNILFYSAIILLAVAAGILAWLGLKAFGKFWEEYQTTFSESTTNSLGDMFMYVDPQRLFLLNIFSIVIFSVFAWLLSHNWIIVIAVALGMLALPWWIYKAIRKRRFKKFEQQLPEALLAIASSLQSGASLPMAFESLVTEQPQPLNQEFELLMRQTRIGVDMETGLSNMEKRLPIPDFIVIVSAIKISREVGGNLIEVMETLAQTLRRKATMEGKIESLTSQGRLQGKVMTGLPILLGVVLMQIEPEAMSKLFTTPIGWGTLAVIVVMEFLGYMTIQKITSIDV</sequence>
<comment type="subcellular location">
    <subcellularLocation>
        <location evidence="1">Cell membrane</location>
        <topology evidence="1">Multi-pass membrane protein</topology>
    </subcellularLocation>
</comment>
<evidence type="ECO:0000256" key="2">
    <source>
        <dbReference type="ARBA" id="ARBA00022475"/>
    </source>
</evidence>
<keyword evidence="3 6" id="KW-0812">Transmembrane</keyword>
<keyword evidence="5 6" id="KW-0472">Membrane</keyword>
<feature type="transmembrane region" description="Helical" evidence="6">
    <location>
        <begin position="82"/>
        <end position="99"/>
    </location>
</feature>
<organism evidence="8">
    <name type="scientific">hydrothermal vent metagenome</name>
    <dbReference type="NCBI Taxonomy" id="652676"/>
    <lineage>
        <taxon>unclassified sequences</taxon>
        <taxon>metagenomes</taxon>
        <taxon>ecological metagenomes</taxon>
    </lineage>
</organism>
<evidence type="ECO:0000256" key="1">
    <source>
        <dbReference type="ARBA" id="ARBA00004651"/>
    </source>
</evidence>
<evidence type="ECO:0000256" key="5">
    <source>
        <dbReference type="ARBA" id="ARBA00023136"/>
    </source>
</evidence>
<accession>A0A3B0ZPM3</accession>
<proteinExistence type="predicted"/>
<dbReference type="PANTHER" id="PTHR35007:SF1">
    <property type="entry name" value="PILUS ASSEMBLY PROTEIN"/>
    <property type="match status" value="1"/>
</dbReference>